<dbReference type="Pfam" id="PF01966">
    <property type="entry name" value="HD"/>
    <property type="match status" value="1"/>
</dbReference>
<dbReference type="AlphaFoldDB" id="A0A414D6Z1"/>
<name>A0A414D6Z1_9FIRM</name>
<dbReference type="Proteomes" id="UP000284794">
    <property type="component" value="Unassembled WGS sequence"/>
</dbReference>
<comment type="caution">
    <text evidence="2">The sequence shown here is derived from an EMBL/GenBank/DDBJ whole genome shotgun (WGS) entry which is preliminary data.</text>
</comment>
<dbReference type="Gene3D" id="1.10.3210.10">
    <property type="entry name" value="Hypothetical protein af1432"/>
    <property type="match status" value="1"/>
</dbReference>
<organism evidence="2 3">
    <name type="scientific">Lachnospira eligens</name>
    <dbReference type="NCBI Taxonomy" id="39485"/>
    <lineage>
        <taxon>Bacteria</taxon>
        <taxon>Bacillati</taxon>
        <taxon>Bacillota</taxon>
        <taxon>Clostridia</taxon>
        <taxon>Lachnospirales</taxon>
        <taxon>Lachnospiraceae</taxon>
        <taxon>Lachnospira</taxon>
    </lineage>
</organism>
<dbReference type="NCBIfam" id="TIGR00277">
    <property type="entry name" value="HDIG"/>
    <property type="match status" value="1"/>
</dbReference>
<evidence type="ECO:0000259" key="1">
    <source>
        <dbReference type="Pfam" id="PF01966"/>
    </source>
</evidence>
<accession>A0A414D6Z1</accession>
<sequence>MRNDIIEYLQKEVYCRCKQPTNKFVIGCYYHIEAVVKNAEILAGKHGTDKEVVIIAAWLHDIALITDYAMYEEHHKYGADIAKEILNELNYDKKMALVQKCILNHRGSVKLKRNSIEELYVADADAISHFDSVPSLLYLAYVEKGMDIEHGVDFVRKKLERSYY</sequence>
<feature type="domain" description="HD" evidence="1">
    <location>
        <begin position="29"/>
        <end position="128"/>
    </location>
</feature>
<protein>
    <submittedName>
        <fullName evidence="2">HD domain-containing protein</fullName>
    </submittedName>
</protein>
<dbReference type="InterPro" id="IPR003607">
    <property type="entry name" value="HD/PDEase_dom"/>
</dbReference>
<dbReference type="InterPro" id="IPR006675">
    <property type="entry name" value="HDIG_dom"/>
</dbReference>
<gene>
    <name evidence="2" type="ORF">DW811_12820</name>
</gene>
<reference evidence="2 3" key="1">
    <citation type="submission" date="2018-08" db="EMBL/GenBank/DDBJ databases">
        <title>A genome reference for cultivated species of the human gut microbiota.</title>
        <authorList>
            <person name="Zou Y."/>
            <person name="Xue W."/>
            <person name="Luo G."/>
        </authorList>
    </citation>
    <scope>NUCLEOTIDE SEQUENCE [LARGE SCALE GENOMIC DNA]</scope>
    <source>
        <strain evidence="2 3">AM32-2AC</strain>
    </source>
</reference>
<dbReference type="InterPro" id="IPR006674">
    <property type="entry name" value="HD_domain"/>
</dbReference>
<dbReference type="CDD" id="cd00077">
    <property type="entry name" value="HDc"/>
    <property type="match status" value="1"/>
</dbReference>
<dbReference type="SUPFAM" id="SSF109604">
    <property type="entry name" value="HD-domain/PDEase-like"/>
    <property type="match status" value="1"/>
</dbReference>
<dbReference type="EMBL" id="QSIS01000021">
    <property type="protein sequence ID" value="RHD05750.1"/>
    <property type="molecule type" value="Genomic_DNA"/>
</dbReference>
<evidence type="ECO:0000313" key="3">
    <source>
        <dbReference type="Proteomes" id="UP000284794"/>
    </source>
</evidence>
<evidence type="ECO:0000313" key="2">
    <source>
        <dbReference type="EMBL" id="RHD05750.1"/>
    </source>
</evidence>
<proteinExistence type="predicted"/>